<protein>
    <submittedName>
        <fullName evidence="1">Uncharacterized protein</fullName>
    </submittedName>
</protein>
<sequence length="101" mass="11146">MEVVIRVEAGSFAEAGVHCGIELGDRDETSLMNVVEALELMCKEGFLRSVPSRRSSSSKERLWSVAEEIQVEAIVHARWSTGFGGKRDGKFEEMGARENDG</sequence>
<dbReference type="Gramene" id="ONK72888">
    <property type="protein sequence ID" value="ONK72888"/>
    <property type="gene ID" value="A4U43_C04F24470"/>
</dbReference>
<dbReference type="Proteomes" id="UP000243459">
    <property type="component" value="Chromosome 4"/>
</dbReference>
<keyword evidence="2" id="KW-1185">Reference proteome</keyword>
<evidence type="ECO:0000313" key="1">
    <source>
        <dbReference type="EMBL" id="ONK72888.1"/>
    </source>
</evidence>
<dbReference type="EMBL" id="CM007384">
    <property type="protein sequence ID" value="ONK72888.1"/>
    <property type="molecule type" value="Genomic_DNA"/>
</dbReference>
<name>A0A5P1F3E8_ASPOF</name>
<gene>
    <name evidence="1" type="ORF">A4U43_C04F24470</name>
</gene>
<organism evidence="1 2">
    <name type="scientific">Asparagus officinalis</name>
    <name type="common">Garden asparagus</name>
    <dbReference type="NCBI Taxonomy" id="4686"/>
    <lineage>
        <taxon>Eukaryota</taxon>
        <taxon>Viridiplantae</taxon>
        <taxon>Streptophyta</taxon>
        <taxon>Embryophyta</taxon>
        <taxon>Tracheophyta</taxon>
        <taxon>Spermatophyta</taxon>
        <taxon>Magnoliopsida</taxon>
        <taxon>Liliopsida</taxon>
        <taxon>Asparagales</taxon>
        <taxon>Asparagaceae</taxon>
        <taxon>Asparagoideae</taxon>
        <taxon>Asparagus</taxon>
    </lineage>
</organism>
<proteinExistence type="predicted"/>
<evidence type="ECO:0000313" key="2">
    <source>
        <dbReference type="Proteomes" id="UP000243459"/>
    </source>
</evidence>
<reference evidence="2" key="1">
    <citation type="journal article" date="2017" name="Nat. Commun.">
        <title>The asparagus genome sheds light on the origin and evolution of a young Y chromosome.</title>
        <authorList>
            <person name="Harkess A."/>
            <person name="Zhou J."/>
            <person name="Xu C."/>
            <person name="Bowers J.E."/>
            <person name="Van der Hulst R."/>
            <person name="Ayyampalayam S."/>
            <person name="Mercati F."/>
            <person name="Riccardi P."/>
            <person name="McKain M.R."/>
            <person name="Kakrana A."/>
            <person name="Tang H."/>
            <person name="Ray J."/>
            <person name="Groenendijk J."/>
            <person name="Arikit S."/>
            <person name="Mathioni S.M."/>
            <person name="Nakano M."/>
            <person name="Shan H."/>
            <person name="Telgmann-Rauber A."/>
            <person name="Kanno A."/>
            <person name="Yue Z."/>
            <person name="Chen H."/>
            <person name="Li W."/>
            <person name="Chen Y."/>
            <person name="Xu X."/>
            <person name="Zhang Y."/>
            <person name="Luo S."/>
            <person name="Chen H."/>
            <person name="Gao J."/>
            <person name="Mao Z."/>
            <person name="Pires J.C."/>
            <person name="Luo M."/>
            <person name="Kudrna D."/>
            <person name="Wing R.A."/>
            <person name="Meyers B.C."/>
            <person name="Yi K."/>
            <person name="Kong H."/>
            <person name="Lavrijsen P."/>
            <person name="Sunseri F."/>
            <person name="Falavigna A."/>
            <person name="Ye Y."/>
            <person name="Leebens-Mack J.H."/>
            <person name="Chen G."/>
        </authorList>
    </citation>
    <scope>NUCLEOTIDE SEQUENCE [LARGE SCALE GENOMIC DNA]</scope>
    <source>
        <strain evidence="2">cv. DH0086</strain>
    </source>
</reference>
<accession>A0A5P1F3E8</accession>
<dbReference type="AlphaFoldDB" id="A0A5P1F3E8"/>